<reference evidence="2 3" key="1">
    <citation type="submission" date="2021-02" db="EMBL/GenBank/DDBJ databases">
        <title>De Novo genome assembly of isolated myxobacteria.</title>
        <authorList>
            <person name="Stevens D.C."/>
        </authorList>
    </citation>
    <scope>NUCLEOTIDE SEQUENCE [LARGE SCALE GENOMIC DNA]</scope>
    <source>
        <strain evidence="2 3">SCHIC003</strain>
    </source>
</reference>
<dbReference type="RefSeq" id="WP_206717406.1">
    <property type="nucleotide sequence ID" value="NZ_CP071091.1"/>
</dbReference>
<evidence type="ECO:0000313" key="3">
    <source>
        <dbReference type="Proteomes" id="UP000663090"/>
    </source>
</evidence>
<dbReference type="EMBL" id="CP071091">
    <property type="protein sequence ID" value="QSQ15714.1"/>
    <property type="molecule type" value="Genomic_DNA"/>
</dbReference>
<evidence type="ECO:0000256" key="1">
    <source>
        <dbReference type="SAM" id="MobiDB-lite"/>
    </source>
</evidence>
<gene>
    <name evidence="2" type="ORF">JY572_06515</name>
</gene>
<feature type="region of interest" description="Disordered" evidence="1">
    <location>
        <begin position="1"/>
        <end position="30"/>
    </location>
</feature>
<name>A0ABX7NBD7_9BACT</name>
<keyword evidence="3" id="KW-1185">Reference proteome</keyword>
<evidence type="ECO:0000313" key="2">
    <source>
        <dbReference type="EMBL" id="QSQ15714.1"/>
    </source>
</evidence>
<accession>A0ABX7NBD7</accession>
<dbReference type="Proteomes" id="UP000663090">
    <property type="component" value="Chromosome"/>
</dbReference>
<organism evidence="2 3">
    <name type="scientific">Myxococcus landrumensis</name>
    <dbReference type="NCBI Taxonomy" id="2813577"/>
    <lineage>
        <taxon>Bacteria</taxon>
        <taxon>Pseudomonadati</taxon>
        <taxon>Myxococcota</taxon>
        <taxon>Myxococcia</taxon>
        <taxon>Myxococcales</taxon>
        <taxon>Cystobacterineae</taxon>
        <taxon>Myxococcaceae</taxon>
        <taxon>Myxococcus</taxon>
    </lineage>
</organism>
<sequence length="91" mass="9427">MGALQKGHLGSAYLREEPGGTYSRAADKNGGGALGVYTRAVGTDQATWPAQGYGVGSNDSKVQPVVFTQGMASLLTTLKEANIADINGRVR</sequence>
<protein>
    <submittedName>
        <fullName evidence="2">Uncharacterized protein</fullName>
    </submittedName>
</protein>
<proteinExistence type="predicted"/>